<dbReference type="EMBL" id="BQKI01000082">
    <property type="protein sequence ID" value="GJN29990.1"/>
    <property type="molecule type" value="Genomic_DNA"/>
</dbReference>
<organism evidence="1 2">
    <name type="scientific">Eleusine coracana subsp. coracana</name>
    <dbReference type="NCBI Taxonomy" id="191504"/>
    <lineage>
        <taxon>Eukaryota</taxon>
        <taxon>Viridiplantae</taxon>
        <taxon>Streptophyta</taxon>
        <taxon>Embryophyta</taxon>
        <taxon>Tracheophyta</taxon>
        <taxon>Spermatophyta</taxon>
        <taxon>Magnoliopsida</taxon>
        <taxon>Liliopsida</taxon>
        <taxon>Poales</taxon>
        <taxon>Poaceae</taxon>
        <taxon>PACMAD clade</taxon>
        <taxon>Chloridoideae</taxon>
        <taxon>Cynodonteae</taxon>
        <taxon>Eleusininae</taxon>
        <taxon>Eleusine</taxon>
    </lineage>
</organism>
<dbReference type="Proteomes" id="UP001054889">
    <property type="component" value="Unassembled WGS sequence"/>
</dbReference>
<dbReference type="AlphaFoldDB" id="A0AAV5F4U3"/>
<reference evidence="1" key="2">
    <citation type="submission" date="2021-12" db="EMBL/GenBank/DDBJ databases">
        <title>Resequencing data analysis of finger millet.</title>
        <authorList>
            <person name="Hatakeyama M."/>
            <person name="Aluri S."/>
            <person name="Balachadran M.T."/>
            <person name="Sivarajan S.R."/>
            <person name="Poveda L."/>
            <person name="Shimizu-Inatsugi R."/>
            <person name="Schlapbach R."/>
            <person name="Sreeman S.M."/>
            <person name="Shimizu K.K."/>
        </authorList>
    </citation>
    <scope>NUCLEOTIDE SEQUENCE</scope>
</reference>
<dbReference type="PANTHER" id="PTHR46873">
    <property type="entry name" value="EXPRESSED PROTEIN"/>
    <property type="match status" value="1"/>
</dbReference>
<reference evidence="1" key="1">
    <citation type="journal article" date="2018" name="DNA Res.">
        <title>Multiple hybrid de novo genome assembly of finger millet, an orphan allotetraploid crop.</title>
        <authorList>
            <person name="Hatakeyama M."/>
            <person name="Aluri S."/>
            <person name="Balachadran M.T."/>
            <person name="Sivarajan S.R."/>
            <person name="Patrignani A."/>
            <person name="Gruter S."/>
            <person name="Poveda L."/>
            <person name="Shimizu-Inatsugi R."/>
            <person name="Baeten J."/>
            <person name="Francoijs K.J."/>
            <person name="Nataraja K.N."/>
            <person name="Reddy Y.A.N."/>
            <person name="Phadnis S."/>
            <person name="Ravikumar R.L."/>
            <person name="Schlapbach R."/>
            <person name="Sreeman S.M."/>
            <person name="Shimizu K.K."/>
        </authorList>
    </citation>
    <scope>NUCLEOTIDE SEQUENCE</scope>
</reference>
<proteinExistence type="predicted"/>
<keyword evidence="2" id="KW-1185">Reference proteome</keyword>
<dbReference type="SUPFAM" id="SSF50891">
    <property type="entry name" value="Cyclophilin-like"/>
    <property type="match status" value="1"/>
</dbReference>
<dbReference type="InterPro" id="IPR029000">
    <property type="entry name" value="Cyclophilin-like_dom_sf"/>
</dbReference>
<sequence length="261" mass="28437">MAPPFTRRPSDARRRGRLLIILLIIIVLVAAAAYLSFPTAAGPSMVRAEADCCRGVEGLELWGPAVKWGSDHRLPSAAACCASCKAMCPHPEDGSCRCDSWVFCGDKRRCNNKFGECWLKKQKDVMAPAVIARGDDVMWTSGLVFANGEAAFGPSYALLQGTLEVDGVPFKEIGREACPWVKRGSVAWVGSGPELLISLADHREWKDAYTVFGYVLPDDMAIAEAVAVLPTSTDVWSNVTVEVLRDPVFFKVKRRSNASDV</sequence>
<dbReference type="Gene3D" id="3.50.4.10">
    <property type="entry name" value="Hepatocyte Growth Factor"/>
    <property type="match status" value="1"/>
</dbReference>
<evidence type="ECO:0008006" key="3">
    <source>
        <dbReference type="Google" id="ProtNLM"/>
    </source>
</evidence>
<protein>
    <recommendedName>
        <fullName evidence="3">Peptidylprolyl isomerase</fullName>
    </recommendedName>
</protein>
<comment type="caution">
    <text evidence="1">The sequence shown here is derived from an EMBL/GenBank/DDBJ whole genome shotgun (WGS) entry which is preliminary data.</text>
</comment>
<accession>A0AAV5F4U3</accession>
<name>A0AAV5F4U3_ELECO</name>
<gene>
    <name evidence="1" type="primary">gb18262</name>
    <name evidence="1" type="ORF">PR202_gb18262</name>
</gene>
<evidence type="ECO:0000313" key="1">
    <source>
        <dbReference type="EMBL" id="GJN29990.1"/>
    </source>
</evidence>
<evidence type="ECO:0000313" key="2">
    <source>
        <dbReference type="Proteomes" id="UP001054889"/>
    </source>
</evidence>
<dbReference type="PANTHER" id="PTHR46873:SF1">
    <property type="entry name" value="EXPRESSED PROTEIN"/>
    <property type="match status" value="1"/>
</dbReference>